<sequence length="47" mass="4690">MISLCLGFEIFNSMGLVGSDGGAKESGACSTRAVDPTAIIGDNAGQK</sequence>
<protein>
    <submittedName>
        <fullName evidence="1">Uncharacterized protein</fullName>
    </submittedName>
</protein>
<dbReference type="EMBL" id="VEPZ02001229">
    <property type="protein sequence ID" value="KAE8685684.1"/>
    <property type="molecule type" value="Genomic_DNA"/>
</dbReference>
<evidence type="ECO:0000313" key="1">
    <source>
        <dbReference type="EMBL" id="KAE8685684.1"/>
    </source>
</evidence>
<organism evidence="1 2">
    <name type="scientific">Hibiscus syriacus</name>
    <name type="common">Rose of Sharon</name>
    <dbReference type="NCBI Taxonomy" id="106335"/>
    <lineage>
        <taxon>Eukaryota</taxon>
        <taxon>Viridiplantae</taxon>
        <taxon>Streptophyta</taxon>
        <taxon>Embryophyta</taxon>
        <taxon>Tracheophyta</taxon>
        <taxon>Spermatophyta</taxon>
        <taxon>Magnoliopsida</taxon>
        <taxon>eudicotyledons</taxon>
        <taxon>Gunneridae</taxon>
        <taxon>Pentapetalae</taxon>
        <taxon>rosids</taxon>
        <taxon>malvids</taxon>
        <taxon>Malvales</taxon>
        <taxon>Malvaceae</taxon>
        <taxon>Malvoideae</taxon>
        <taxon>Hibiscus</taxon>
    </lineage>
</organism>
<name>A0A6A2Z1A3_HIBSY</name>
<gene>
    <name evidence="1" type="ORF">F3Y22_tig00111095pilonHSYRG00630</name>
</gene>
<evidence type="ECO:0000313" key="2">
    <source>
        <dbReference type="Proteomes" id="UP000436088"/>
    </source>
</evidence>
<proteinExistence type="predicted"/>
<reference evidence="1" key="1">
    <citation type="submission" date="2019-09" db="EMBL/GenBank/DDBJ databases">
        <title>Draft genome information of white flower Hibiscus syriacus.</title>
        <authorList>
            <person name="Kim Y.-M."/>
        </authorList>
    </citation>
    <scope>NUCLEOTIDE SEQUENCE [LARGE SCALE GENOMIC DNA]</scope>
    <source>
        <strain evidence="1">YM2019G1</strain>
    </source>
</reference>
<keyword evidence="2" id="KW-1185">Reference proteome</keyword>
<dbReference type="Proteomes" id="UP000436088">
    <property type="component" value="Unassembled WGS sequence"/>
</dbReference>
<accession>A0A6A2Z1A3</accession>
<dbReference type="AlphaFoldDB" id="A0A6A2Z1A3"/>
<comment type="caution">
    <text evidence="1">The sequence shown here is derived from an EMBL/GenBank/DDBJ whole genome shotgun (WGS) entry which is preliminary data.</text>
</comment>